<dbReference type="AlphaFoldDB" id="A0AAV7GTD2"/>
<organism evidence="1 2">
    <name type="scientific">Dendrobium chrysotoxum</name>
    <name type="common">Orchid</name>
    <dbReference type="NCBI Taxonomy" id="161865"/>
    <lineage>
        <taxon>Eukaryota</taxon>
        <taxon>Viridiplantae</taxon>
        <taxon>Streptophyta</taxon>
        <taxon>Embryophyta</taxon>
        <taxon>Tracheophyta</taxon>
        <taxon>Spermatophyta</taxon>
        <taxon>Magnoliopsida</taxon>
        <taxon>Liliopsida</taxon>
        <taxon>Asparagales</taxon>
        <taxon>Orchidaceae</taxon>
        <taxon>Epidendroideae</taxon>
        <taxon>Malaxideae</taxon>
        <taxon>Dendrobiinae</taxon>
        <taxon>Dendrobium</taxon>
    </lineage>
</organism>
<comment type="caution">
    <text evidence="1">The sequence shown here is derived from an EMBL/GenBank/DDBJ whole genome shotgun (WGS) entry which is preliminary data.</text>
</comment>
<protein>
    <submittedName>
        <fullName evidence="1">Uncharacterized protein</fullName>
    </submittedName>
</protein>
<keyword evidence="2" id="KW-1185">Reference proteome</keyword>
<proteinExistence type="predicted"/>
<evidence type="ECO:0000313" key="1">
    <source>
        <dbReference type="EMBL" id="KAH0459991.1"/>
    </source>
</evidence>
<gene>
    <name evidence="1" type="ORF">IEQ34_010654</name>
</gene>
<sequence length="65" mass="7232">MPKLLLPQNSNDNNHLDKVLFEQRGAGNAKLKINKMDYNYKSLLVSVDGANLPQPSPSPPPQHHT</sequence>
<name>A0AAV7GTD2_DENCH</name>
<reference evidence="1 2" key="1">
    <citation type="journal article" date="2021" name="Hortic Res">
        <title>Chromosome-scale assembly of the Dendrobium chrysotoxum genome enhances the understanding of orchid evolution.</title>
        <authorList>
            <person name="Zhang Y."/>
            <person name="Zhang G.Q."/>
            <person name="Zhang D."/>
            <person name="Liu X.D."/>
            <person name="Xu X.Y."/>
            <person name="Sun W.H."/>
            <person name="Yu X."/>
            <person name="Zhu X."/>
            <person name="Wang Z.W."/>
            <person name="Zhao X."/>
            <person name="Zhong W.Y."/>
            <person name="Chen H."/>
            <person name="Yin W.L."/>
            <person name="Huang T."/>
            <person name="Niu S.C."/>
            <person name="Liu Z.J."/>
        </authorList>
    </citation>
    <scope>NUCLEOTIDE SEQUENCE [LARGE SCALE GENOMIC DNA]</scope>
    <source>
        <strain evidence="1">Lindl</strain>
    </source>
</reference>
<dbReference type="EMBL" id="JAGFBR010000010">
    <property type="protein sequence ID" value="KAH0459991.1"/>
    <property type="molecule type" value="Genomic_DNA"/>
</dbReference>
<dbReference type="Proteomes" id="UP000775213">
    <property type="component" value="Unassembled WGS sequence"/>
</dbReference>
<evidence type="ECO:0000313" key="2">
    <source>
        <dbReference type="Proteomes" id="UP000775213"/>
    </source>
</evidence>
<accession>A0AAV7GTD2</accession>